<feature type="transmembrane region" description="Helical" evidence="2">
    <location>
        <begin position="92"/>
        <end position="111"/>
    </location>
</feature>
<dbReference type="Proteomes" id="UP000011688">
    <property type="component" value="Unassembled WGS sequence"/>
</dbReference>
<dbReference type="OrthoDB" id="86288at2157"/>
<dbReference type="PANTHER" id="PTHR35337">
    <property type="entry name" value="SLR1478 PROTEIN"/>
    <property type="match status" value="1"/>
</dbReference>
<keyword evidence="2" id="KW-0812">Transmembrane</keyword>
<gene>
    <name evidence="3" type="ORF">C491_06683</name>
</gene>
<reference evidence="3 4" key="1">
    <citation type="journal article" date="2014" name="PLoS Genet.">
        <title>Phylogenetically driven sequencing of extremely halophilic archaea reveals strategies for static and dynamic osmo-response.</title>
        <authorList>
            <person name="Becker E.A."/>
            <person name="Seitzer P.M."/>
            <person name="Tritt A."/>
            <person name="Larsen D."/>
            <person name="Krusor M."/>
            <person name="Yao A.I."/>
            <person name="Wu D."/>
            <person name="Madern D."/>
            <person name="Eisen J.A."/>
            <person name="Darling A.E."/>
            <person name="Facciotti M.T."/>
        </authorList>
    </citation>
    <scope>NUCLEOTIDE SEQUENCE [LARGE SCALE GENOMIC DNA]</scope>
    <source>
        <strain evidence="3 4">DSM 10524</strain>
    </source>
</reference>
<dbReference type="RefSeq" id="WP_005554719.1">
    <property type="nucleotide sequence ID" value="NZ_AOIB01000015.1"/>
</dbReference>
<dbReference type="InterPro" id="IPR002798">
    <property type="entry name" value="SpoIIM-like"/>
</dbReference>
<feature type="transmembrane region" description="Helical" evidence="2">
    <location>
        <begin position="199"/>
        <end position="219"/>
    </location>
</feature>
<evidence type="ECO:0000256" key="2">
    <source>
        <dbReference type="SAM" id="Phobius"/>
    </source>
</evidence>
<name>L9XCM3_9EURY</name>
<organism evidence="3 4">
    <name type="scientific">Natronococcus amylolyticus DSM 10524</name>
    <dbReference type="NCBI Taxonomy" id="1227497"/>
    <lineage>
        <taxon>Archaea</taxon>
        <taxon>Methanobacteriati</taxon>
        <taxon>Methanobacteriota</taxon>
        <taxon>Stenosarchaea group</taxon>
        <taxon>Halobacteria</taxon>
        <taxon>Halobacteriales</taxon>
        <taxon>Natrialbaceae</taxon>
        <taxon>Natronococcus</taxon>
    </lineage>
</organism>
<keyword evidence="2" id="KW-0472">Membrane</keyword>
<feature type="transmembrane region" description="Helical" evidence="2">
    <location>
        <begin position="226"/>
        <end position="246"/>
    </location>
</feature>
<dbReference type="Pfam" id="PF01944">
    <property type="entry name" value="SpoIIM"/>
    <property type="match status" value="1"/>
</dbReference>
<dbReference type="eggNOG" id="arCOG01994">
    <property type="taxonomic scope" value="Archaea"/>
</dbReference>
<keyword evidence="4" id="KW-1185">Reference proteome</keyword>
<keyword evidence="2" id="KW-1133">Transmembrane helix</keyword>
<comment type="caution">
    <text evidence="3">The sequence shown here is derived from an EMBL/GenBank/DDBJ whole genome shotgun (WGS) entry which is preliminary data.</text>
</comment>
<feature type="transmembrane region" description="Helical" evidence="2">
    <location>
        <begin position="252"/>
        <end position="270"/>
    </location>
</feature>
<feature type="transmembrane region" description="Helical" evidence="2">
    <location>
        <begin position="131"/>
        <end position="154"/>
    </location>
</feature>
<dbReference type="EMBL" id="AOIB01000015">
    <property type="protein sequence ID" value="ELY59475.1"/>
    <property type="molecule type" value="Genomic_DNA"/>
</dbReference>
<dbReference type="STRING" id="1227497.C491_06683"/>
<proteinExistence type="predicted"/>
<dbReference type="AlphaFoldDB" id="L9XCM3"/>
<dbReference type="PANTHER" id="PTHR35337:SF1">
    <property type="entry name" value="SLR1478 PROTEIN"/>
    <property type="match status" value="1"/>
</dbReference>
<evidence type="ECO:0008006" key="5">
    <source>
        <dbReference type="Google" id="ProtNLM"/>
    </source>
</evidence>
<feature type="compositionally biased region" description="Basic and acidic residues" evidence="1">
    <location>
        <begin position="15"/>
        <end position="39"/>
    </location>
</feature>
<protein>
    <recommendedName>
        <fullName evidence="5">Stage II sporulation protein M</fullName>
    </recommendedName>
</protein>
<dbReference type="PATRIC" id="fig|1227497.3.peg.1375"/>
<evidence type="ECO:0000313" key="4">
    <source>
        <dbReference type="Proteomes" id="UP000011688"/>
    </source>
</evidence>
<evidence type="ECO:0000256" key="1">
    <source>
        <dbReference type="SAM" id="MobiDB-lite"/>
    </source>
</evidence>
<accession>L9XCM3</accession>
<feature type="transmembrane region" description="Helical" evidence="2">
    <location>
        <begin position="65"/>
        <end position="86"/>
    </location>
</feature>
<feature type="transmembrane region" description="Helical" evidence="2">
    <location>
        <begin position="291"/>
        <end position="315"/>
    </location>
</feature>
<feature type="region of interest" description="Disordered" evidence="1">
    <location>
        <begin position="1"/>
        <end position="62"/>
    </location>
</feature>
<evidence type="ECO:0000313" key="3">
    <source>
        <dbReference type="EMBL" id="ELY59475.1"/>
    </source>
</evidence>
<sequence length="325" mass="33666">MNDRRADEGSLEQTEADRSARADESASERREPLDSEGRETPSSQPPDPDRSGTEPGPGSDPNRGWATLAFALALVSLVTAGATAAVHDLTTAAAGAAVLALAFAALGALALTEGSGVAASLAEGWAEHRLYVWFATALFGGGVVLGAALVAAGIDLTELFLELLSEEFGDEEFVDGDPAEGGGIELSATFFLVQNTPPFLAAIFGALTLGLVTTIIMVFNGIIVGNIAVVTGLEVGFGPIVALLAPHGIFELPALFIAAGVGFRFLHRAGQRLLGSRESLFTKAYVSRTTLLVVFGWLLLALAAFVEAYLTIVIAEALFPGLAEP</sequence>